<dbReference type="RefSeq" id="WP_171693684.1">
    <property type="nucleotide sequence ID" value="NZ_WHOC01000183.1"/>
</dbReference>
<dbReference type="PANTHER" id="PTHR43685:SF2">
    <property type="entry name" value="GLYCOSYLTRANSFERASE 2-LIKE DOMAIN-CONTAINING PROTEIN"/>
    <property type="match status" value="1"/>
</dbReference>
<feature type="domain" description="Glycosyltransferase 2-like" evidence="1">
    <location>
        <begin position="7"/>
        <end position="168"/>
    </location>
</feature>
<dbReference type="Proteomes" id="UP000658690">
    <property type="component" value="Unassembled WGS sequence"/>
</dbReference>
<reference evidence="2 3" key="1">
    <citation type="submission" date="2019-10" db="EMBL/GenBank/DDBJ databases">
        <title>Description of Paenibacillus choica sp. nov.</title>
        <authorList>
            <person name="Carlier A."/>
            <person name="Qi S."/>
        </authorList>
    </citation>
    <scope>NUCLEOTIDE SEQUENCE [LARGE SCALE GENOMIC DNA]</scope>
    <source>
        <strain evidence="2 3">LMG 31460</strain>
    </source>
</reference>
<dbReference type="InterPro" id="IPR029044">
    <property type="entry name" value="Nucleotide-diphossugar_trans"/>
</dbReference>
<dbReference type="Pfam" id="PF00535">
    <property type="entry name" value="Glycos_transf_2"/>
    <property type="match status" value="1"/>
</dbReference>
<dbReference type="InterPro" id="IPR050834">
    <property type="entry name" value="Glycosyltransf_2"/>
</dbReference>
<dbReference type="SUPFAM" id="SSF53448">
    <property type="entry name" value="Nucleotide-diphospho-sugar transferases"/>
    <property type="match status" value="1"/>
</dbReference>
<gene>
    <name evidence="2" type="ORF">GC102_35175</name>
</gene>
<organism evidence="2 3">
    <name type="scientific">Paenibacillus germinis</name>
    <dbReference type="NCBI Taxonomy" id="2654979"/>
    <lineage>
        <taxon>Bacteria</taxon>
        <taxon>Bacillati</taxon>
        <taxon>Bacillota</taxon>
        <taxon>Bacilli</taxon>
        <taxon>Bacillales</taxon>
        <taxon>Paenibacillaceae</taxon>
        <taxon>Paenibacillus</taxon>
    </lineage>
</organism>
<name>A0ABX1ZC65_9BACL</name>
<dbReference type="Gene3D" id="3.90.550.10">
    <property type="entry name" value="Spore Coat Polysaccharide Biosynthesis Protein SpsA, Chain A"/>
    <property type="match status" value="1"/>
</dbReference>
<protein>
    <submittedName>
        <fullName evidence="2">Glycosyltransferase</fullName>
    </submittedName>
</protein>
<evidence type="ECO:0000259" key="1">
    <source>
        <dbReference type="Pfam" id="PF00535"/>
    </source>
</evidence>
<sequence length="383" mass="45125">MITGLVSIILPTYSRHTDGYLQRALESALAQTYPNFELIIVDDGSVDGTAKLARQYSRRDHRIRYLRIEENTGIPAYTTALAFLQTKGDYISMLFDDCIYYPHYLETLVSKLNGAPELGMAYGRVLVHVPGKESYEFGTKYNQVMTRAGGNCVPNVCVMIRREVIERVGWADPHILLKRRNDWDLWIRIADYYPIGFIPELIAEEFGSMLSDSLSNLNFVYLPLSRKYVQQDRNSMLNPRNIENYDPFRSDFADLNDHELQALRMLELEHYVLTSDISKLITLKIMNNDLGFMKIRAKNVTKKEVDDRLQRLLYWCREYFQWRNNDMMSKINFLENEISELHRLIWLKDEHIYRQANHIYEQQLAIKQKDAHIYQQQLLIEQK</sequence>
<evidence type="ECO:0000313" key="2">
    <source>
        <dbReference type="EMBL" id="NOU90930.1"/>
    </source>
</evidence>
<dbReference type="InterPro" id="IPR001173">
    <property type="entry name" value="Glyco_trans_2-like"/>
</dbReference>
<accession>A0ABX1ZC65</accession>
<comment type="caution">
    <text evidence="2">The sequence shown here is derived from an EMBL/GenBank/DDBJ whole genome shotgun (WGS) entry which is preliminary data.</text>
</comment>
<dbReference type="EMBL" id="WHOC01000183">
    <property type="protein sequence ID" value="NOU90930.1"/>
    <property type="molecule type" value="Genomic_DNA"/>
</dbReference>
<evidence type="ECO:0000313" key="3">
    <source>
        <dbReference type="Proteomes" id="UP000658690"/>
    </source>
</evidence>
<keyword evidence="3" id="KW-1185">Reference proteome</keyword>
<proteinExistence type="predicted"/>
<dbReference type="CDD" id="cd00761">
    <property type="entry name" value="Glyco_tranf_GTA_type"/>
    <property type="match status" value="1"/>
</dbReference>
<dbReference type="PANTHER" id="PTHR43685">
    <property type="entry name" value="GLYCOSYLTRANSFERASE"/>
    <property type="match status" value="1"/>
</dbReference>